<gene>
    <name evidence="1" type="ORF">E3N88_16145</name>
</gene>
<sequence>MQHYAPWWTQQPWPAPPVPYPTIQTPRGPSPNGNKVGILGPPPSQFYANKWAQRKTQLRNSNYLEVDLNKVGSVVVVAVALVALVTALASEQSERQCSSAAAADGGLREWLKSKDQRLYLYYCSSFRLQYHKSNCQY</sequence>
<comment type="caution">
    <text evidence="1">The sequence shown here is derived from an EMBL/GenBank/DDBJ whole genome shotgun (WGS) entry which is preliminary data.</text>
</comment>
<keyword evidence="2" id="KW-1185">Reference proteome</keyword>
<evidence type="ECO:0000313" key="1">
    <source>
        <dbReference type="EMBL" id="KAD5508442.1"/>
    </source>
</evidence>
<proteinExistence type="predicted"/>
<organism evidence="1 2">
    <name type="scientific">Mikania micrantha</name>
    <name type="common">bitter vine</name>
    <dbReference type="NCBI Taxonomy" id="192012"/>
    <lineage>
        <taxon>Eukaryota</taxon>
        <taxon>Viridiplantae</taxon>
        <taxon>Streptophyta</taxon>
        <taxon>Embryophyta</taxon>
        <taxon>Tracheophyta</taxon>
        <taxon>Spermatophyta</taxon>
        <taxon>Magnoliopsida</taxon>
        <taxon>eudicotyledons</taxon>
        <taxon>Gunneridae</taxon>
        <taxon>Pentapetalae</taxon>
        <taxon>asterids</taxon>
        <taxon>campanulids</taxon>
        <taxon>Asterales</taxon>
        <taxon>Asteraceae</taxon>
        <taxon>Asteroideae</taxon>
        <taxon>Heliantheae alliance</taxon>
        <taxon>Eupatorieae</taxon>
        <taxon>Mikania</taxon>
    </lineage>
</organism>
<dbReference type="Proteomes" id="UP000326396">
    <property type="component" value="Linkage Group LG16"/>
</dbReference>
<accession>A0A5N6P0P2</accession>
<name>A0A5N6P0P2_9ASTR</name>
<evidence type="ECO:0000313" key="2">
    <source>
        <dbReference type="Proteomes" id="UP000326396"/>
    </source>
</evidence>
<dbReference type="EMBL" id="SZYD01000008">
    <property type="protein sequence ID" value="KAD5508442.1"/>
    <property type="molecule type" value="Genomic_DNA"/>
</dbReference>
<protein>
    <submittedName>
        <fullName evidence="1">Uncharacterized protein</fullName>
    </submittedName>
</protein>
<dbReference type="AlphaFoldDB" id="A0A5N6P0P2"/>
<reference evidence="1 2" key="1">
    <citation type="submission" date="2019-05" db="EMBL/GenBank/DDBJ databases">
        <title>Mikania micrantha, genome provides insights into the molecular mechanism of rapid growth.</title>
        <authorList>
            <person name="Liu B."/>
        </authorList>
    </citation>
    <scope>NUCLEOTIDE SEQUENCE [LARGE SCALE GENOMIC DNA]</scope>
    <source>
        <strain evidence="1">NLD-2019</strain>
        <tissue evidence="1">Leaf</tissue>
    </source>
</reference>